<feature type="transmembrane region" description="Helical" evidence="1">
    <location>
        <begin position="801"/>
        <end position="826"/>
    </location>
</feature>
<feature type="transmembrane region" description="Helical" evidence="1">
    <location>
        <begin position="644"/>
        <end position="665"/>
    </location>
</feature>
<keyword evidence="1" id="KW-0472">Membrane</keyword>
<proteinExistence type="predicted"/>
<accession>A0A6A4ZRH2</accession>
<feature type="non-terminal residue" evidence="2">
    <location>
        <position position="1115"/>
    </location>
</feature>
<dbReference type="OrthoDB" id="154250at2759"/>
<organism evidence="2">
    <name type="scientific">Aphanomyces stellatus</name>
    <dbReference type="NCBI Taxonomy" id="120398"/>
    <lineage>
        <taxon>Eukaryota</taxon>
        <taxon>Sar</taxon>
        <taxon>Stramenopiles</taxon>
        <taxon>Oomycota</taxon>
        <taxon>Saprolegniomycetes</taxon>
        <taxon>Saprolegniales</taxon>
        <taxon>Verrucalvaceae</taxon>
        <taxon>Aphanomyces</taxon>
    </lineage>
</organism>
<keyword evidence="1" id="KW-1133">Transmembrane helix</keyword>
<dbReference type="EMBL" id="VJMH01001239">
    <property type="protein sequence ID" value="KAF0712554.1"/>
    <property type="molecule type" value="Genomic_DNA"/>
</dbReference>
<reference evidence="2" key="1">
    <citation type="submission" date="2019-06" db="EMBL/GenBank/DDBJ databases">
        <title>Genomics analysis of Aphanomyces spp. identifies a new class of oomycete effector associated with host adaptation.</title>
        <authorList>
            <person name="Gaulin E."/>
        </authorList>
    </citation>
    <scope>NUCLEOTIDE SEQUENCE</scope>
    <source>
        <strain evidence="2">CBS 578.67</strain>
    </source>
</reference>
<feature type="non-terminal residue" evidence="2">
    <location>
        <position position="1"/>
    </location>
</feature>
<name>A0A6A4ZRH2_9STRA</name>
<comment type="caution">
    <text evidence="2">The sequence shown here is derived from an EMBL/GenBank/DDBJ whole genome shotgun (WGS) entry which is preliminary data.</text>
</comment>
<gene>
    <name evidence="2" type="ORF">As57867_004778</name>
</gene>
<dbReference type="AlphaFoldDB" id="A0A6A4ZRH2"/>
<evidence type="ECO:0000313" key="2">
    <source>
        <dbReference type="EMBL" id="KAF0712554.1"/>
    </source>
</evidence>
<sequence length="1115" mass="123136">TDTIVSVQPDGSKQTYTIGCSANYNVLHGTTCVDNNGNPCDDIAWGKVPRTLTLQDVDFTSFLNDTGWGNSIGLLGLVEYFNYYMRLVFAKQSWAAVVSTGNIKTGFVQLSPDANQYIVEVPLIFSVATQSSRVIAQNSTTIWNCMASELLLGEVYVANYTLGVIQTALIQRNNLYNASALVNVSSVVTSRALVVLNGRIRITSGAGFTGFRDTIKSLGNTVMTHTKISTNNIKGDRPMTGARLIGSSMRNVIYMGNYPNIYYSVLKRAPNGSDYNFMWSAIGGMFAGFNGFKFDFIHNTMTNFKLAERPPSAGTGYARDWYADEAAIATWYAQYERQRGTNNFIDMAANRLGAISTSTISGLETICYQALFKRIAQITWLITLTLHPTAEHLAFQSVDGTSTPQLVFFKQMLINEMLGEDTYGYRVHVPFYPTNISANHGTAWPLVPLLSGLILQHGVPAILTQLKTNMNSTFLSLVGFQNGAFDFYDINSCPLGATLVGGNAVTSADTAQSAYNKLYQPLSLLLGDILAAVGGLRIRMESELGQSIQARREYLNDTRTSSIFKYEGPPVYWTHSPLSVGLMRLSTQVSPDDAVVAEVKSSLVCYDVLETRFLNRSTRCWSEFNNVNQTRVQYNSEGVRTMLLSFWSMGIVLNLFAAVLALRFARRVWHVAKTTGFQEHWSTLLCIDIEEFGMSSFGECALMAASAAPFMFSYQLPQDPEYIANTTGSHLGSVYLDEAFITMGLTWYIRLGMDIGASMLHLRCQNKWFTQQSTTTRWAIIVLVYVIRISIASTNRSYNNAIWSLVLSCALTCVAGMVAMLLSFFFDAPKLSPNDPISNVLAQANVARNVYCIFSQQGTNWSHMGLVLEGWTCVPDGDTLVFKNNDSNLLLIVRPKHGFEVRPLHKMNHDQFLALERTPSSAKAISRHSSLQMASKCSSVHGSAIPSLDMPLGPSSRFKFAWIACIVVAIQSVWALSVPIRNILLFPYSTFNYDNSTTALTPFGGFDVTRNLSFDGREVLAIVQRALIVTFSNSAVRNQFENVGDFAIDQIGALLLPEDHAIFARLYALVYQSSEFPAGTFTVHQENVTRVLSDGSTQTYTIGCRADQALLGGTQ</sequence>
<protein>
    <submittedName>
        <fullName evidence="2">Uncharacterized protein</fullName>
    </submittedName>
</protein>
<evidence type="ECO:0000256" key="1">
    <source>
        <dbReference type="SAM" id="Phobius"/>
    </source>
</evidence>
<keyword evidence="1" id="KW-0812">Transmembrane</keyword>